<dbReference type="InterPro" id="IPR016162">
    <property type="entry name" value="Ald_DH_N"/>
</dbReference>
<dbReference type="PROSITE" id="PS00687">
    <property type="entry name" value="ALDEHYDE_DEHYDR_GLU"/>
    <property type="match status" value="1"/>
</dbReference>
<dbReference type="SUPFAM" id="SSF53720">
    <property type="entry name" value="ALDH-like"/>
    <property type="match status" value="1"/>
</dbReference>
<keyword evidence="2 3" id="KW-0560">Oxidoreductase</keyword>
<comment type="caution">
    <text evidence="7">The sequence shown here is derived from an EMBL/GenBank/DDBJ whole genome shotgun (WGS) entry which is preliminary data.</text>
</comment>
<gene>
    <name evidence="7" type="ORF">GCM10022393_04210</name>
</gene>
<evidence type="ECO:0000256" key="3">
    <source>
        <dbReference type="PIRNR" id="PIRNR036492"/>
    </source>
</evidence>
<organism evidence="7 8">
    <name type="scientific">Aquimarina addita</name>
    <dbReference type="NCBI Taxonomy" id="870485"/>
    <lineage>
        <taxon>Bacteria</taxon>
        <taxon>Pseudomonadati</taxon>
        <taxon>Bacteroidota</taxon>
        <taxon>Flavobacteriia</taxon>
        <taxon>Flavobacteriales</taxon>
        <taxon>Flavobacteriaceae</taxon>
        <taxon>Aquimarina</taxon>
    </lineage>
</organism>
<protein>
    <recommendedName>
        <fullName evidence="3">Aldehyde dehydrogenase</fullName>
    </recommendedName>
</protein>
<dbReference type="Gene3D" id="3.40.605.10">
    <property type="entry name" value="Aldehyde Dehydrogenase, Chain A, domain 1"/>
    <property type="match status" value="1"/>
</dbReference>
<reference evidence="8" key="1">
    <citation type="journal article" date="2019" name="Int. J. Syst. Evol. Microbiol.">
        <title>The Global Catalogue of Microorganisms (GCM) 10K type strain sequencing project: providing services to taxonomists for standard genome sequencing and annotation.</title>
        <authorList>
            <consortium name="The Broad Institute Genomics Platform"/>
            <consortium name="The Broad Institute Genome Sequencing Center for Infectious Disease"/>
            <person name="Wu L."/>
            <person name="Ma J."/>
        </authorList>
    </citation>
    <scope>NUCLEOTIDE SEQUENCE [LARGE SCALE GENOMIC DNA]</scope>
    <source>
        <strain evidence="8">JCM 17106</strain>
    </source>
</reference>
<evidence type="ECO:0000259" key="6">
    <source>
        <dbReference type="Pfam" id="PF00171"/>
    </source>
</evidence>
<evidence type="ECO:0000256" key="1">
    <source>
        <dbReference type="ARBA" id="ARBA00009986"/>
    </source>
</evidence>
<evidence type="ECO:0000313" key="8">
    <source>
        <dbReference type="Proteomes" id="UP001500459"/>
    </source>
</evidence>
<dbReference type="Gene3D" id="3.40.309.10">
    <property type="entry name" value="Aldehyde Dehydrogenase, Chain A, domain 2"/>
    <property type="match status" value="1"/>
</dbReference>
<sequence length="454" mass="50897">MNYQDIIRKQRHFFNTNSTKDISFRITELKRLKSILSDNEEFLYKAIYKDFKKSKYETYTTELSLIYHEIDLALANIKKWSKKRKVATGMANFPSKGYVIPEPYGTTLIIGAWNYPYQLSFAPVVAAIAAGCTIILKPSEISAHAAAAMAQLINTNFNPDFFTVIEGGIAETTEVLTHKFDKIFFTGSVPVGKIIYQAAAKHLTPVTLELGGKSPAIITKDVNMDLTAKRLVWAKFLNAGQTCIAPDYVLVEATAQKSFLAAIKKHIIQAEYALENQNYTQIINQKNFNRLKELIDQDKVFYGGELDTENRIISPTIMTDITLEDAIMQHEIFGPILPIVSFNTIDNAIAIIKTFAKPLSCYIFTKNKTIKNKILNEVSFGGGAVNDAVMHIIENNLPFGGVGESGIGNYHAKAGFDAFSHNKSVLQKSFWLELNLKYSPYTSSKLKWLKRLIG</sequence>
<dbReference type="Proteomes" id="UP001500459">
    <property type="component" value="Unassembled WGS sequence"/>
</dbReference>
<evidence type="ECO:0000313" key="7">
    <source>
        <dbReference type="EMBL" id="GAA4108275.1"/>
    </source>
</evidence>
<dbReference type="PIRSF" id="PIRSF036492">
    <property type="entry name" value="ALDH"/>
    <property type="match status" value="1"/>
</dbReference>
<dbReference type="InterPro" id="IPR015590">
    <property type="entry name" value="Aldehyde_DH_dom"/>
</dbReference>
<name>A0ABP7X9H4_9FLAO</name>
<dbReference type="RefSeq" id="WP_344924312.1">
    <property type="nucleotide sequence ID" value="NZ_BAABCW010000001.1"/>
</dbReference>
<dbReference type="InterPro" id="IPR016160">
    <property type="entry name" value="Ald_DH_CS_CYS"/>
</dbReference>
<dbReference type="PANTHER" id="PTHR43570:SF16">
    <property type="entry name" value="ALDEHYDE DEHYDROGENASE TYPE III, ISOFORM Q"/>
    <property type="match status" value="1"/>
</dbReference>
<comment type="similarity">
    <text evidence="1 3 5">Belongs to the aldehyde dehydrogenase family.</text>
</comment>
<proteinExistence type="inferred from homology"/>
<feature type="active site" evidence="4">
    <location>
        <position position="209"/>
    </location>
</feature>
<dbReference type="InterPro" id="IPR016161">
    <property type="entry name" value="Ald_DH/histidinol_DH"/>
</dbReference>
<keyword evidence="8" id="KW-1185">Reference proteome</keyword>
<dbReference type="Pfam" id="PF00171">
    <property type="entry name" value="Aldedh"/>
    <property type="match status" value="1"/>
</dbReference>
<dbReference type="InterPro" id="IPR029510">
    <property type="entry name" value="Ald_DH_CS_GLU"/>
</dbReference>
<evidence type="ECO:0000256" key="4">
    <source>
        <dbReference type="PROSITE-ProRule" id="PRU10007"/>
    </source>
</evidence>
<dbReference type="PANTHER" id="PTHR43570">
    <property type="entry name" value="ALDEHYDE DEHYDROGENASE"/>
    <property type="match status" value="1"/>
</dbReference>
<accession>A0ABP7X9H4</accession>
<evidence type="ECO:0000256" key="2">
    <source>
        <dbReference type="ARBA" id="ARBA00023002"/>
    </source>
</evidence>
<evidence type="ECO:0000256" key="5">
    <source>
        <dbReference type="RuleBase" id="RU003345"/>
    </source>
</evidence>
<dbReference type="InterPro" id="IPR016163">
    <property type="entry name" value="Ald_DH_C"/>
</dbReference>
<dbReference type="EMBL" id="BAABCW010000001">
    <property type="protein sequence ID" value="GAA4108275.1"/>
    <property type="molecule type" value="Genomic_DNA"/>
</dbReference>
<feature type="domain" description="Aldehyde dehydrogenase" evidence="6">
    <location>
        <begin position="5"/>
        <end position="425"/>
    </location>
</feature>
<dbReference type="InterPro" id="IPR012394">
    <property type="entry name" value="Aldehyde_DH_NAD(P)"/>
</dbReference>
<dbReference type="PROSITE" id="PS00070">
    <property type="entry name" value="ALDEHYDE_DEHYDR_CYS"/>
    <property type="match status" value="1"/>
</dbReference>